<proteinExistence type="predicted"/>
<reference evidence="1 2" key="1">
    <citation type="submission" date="2015-10" db="EMBL/GenBank/DDBJ databases">
        <title>Conservation of the essential genome among Caulobacter and Brevundimonas species.</title>
        <authorList>
            <person name="Scott D."/>
            <person name="Ely B."/>
        </authorList>
    </citation>
    <scope>NUCLEOTIDE SEQUENCE [LARGE SCALE GENOMIC DNA]</scope>
    <source>
        <strain evidence="1 2">CB4</strain>
    </source>
</reference>
<sequence length="144" mass="16053">MALAITALAGVAEAEEFVRHDCRPSVQATDGLKFENPVHALWYRRFWTGACSDLSLCIPGAPNWNEVVGRLLVKGGPSERVALLPKACRLGQLVGMEWARDRRIKRIKTDDLRTFYSTLEASGDTLRGVEQVELQARAMIASRR</sequence>
<dbReference type="KEGG" id="chq:AQ619_11510"/>
<evidence type="ECO:0000313" key="1">
    <source>
        <dbReference type="EMBL" id="ALL13912.1"/>
    </source>
</evidence>
<dbReference type="AlphaFoldDB" id="A0A0P0P0Y9"/>
<dbReference type="Proteomes" id="UP000056905">
    <property type="component" value="Chromosome"/>
</dbReference>
<evidence type="ECO:0000313" key="2">
    <source>
        <dbReference type="Proteomes" id="UP000056905"/>
    </source>
</evidence>
<accession>A0A0P0P0Y9</accession>
<gene>
    <name evidence="1" type="ORF">AQ619_11510</name>
</gene>
<dbReference type="RefSeq" id="WP_062147505.1">
    <property type="nucleotide sequence ID" value="NZ_CP013002.1"/>
</dbReference>
<name>A0A0P0P0Y9_9CAUL</name>
<protein>
    <submittedName>
        <fullName evidence="1">Uncharacterized protein</fullName>
    </submittedName>
</protein>
<dbReference type="EMBL" id="CP013002">
    <property type="protein sequence ID" value="ALL13912.1"/>
    <property type="molecule type" value="Genomic_DNA"/>
</dbReference>
<organism evidence="1 2">
    <name type="scientific">Caulobacter henricii</name>
    <dbReference type="NCBI Taxonomy" id="69395"/>
    <lineage>
        <taxon>Bacteria</taxon>
        <taxon>Pseudomonadati</taxon>
        <taxon>Pseudomonadota</taxon>
        <taxon>Alphaproteobacteria</taxon>
        <taxon>Caulobacterales</taxon>
        <taxon>Caulobacteraceae</taxon>
        <taxon>Caulobacter</taxon>
    </lineage>
</organism>
<dbReference type="OrthoDB" id="7186861at2"/>
<dbReference type="STRING" id="69395.AQ619_11510"/>
<keyword evidence="2" id="KW-1185">Reference proteome</keyword>